<gene>
    <name evidence="1" type="ORF">R3P38DRAFT_3335786</name>
</gene>
<dbReference type="AlphaFoldDB" id="A0AAV9Z8S1"/>
<dbReference type="Gene3D" id="3.10.450.50">
    <property type="match status" value="1"/>
</dbReference>
<sequence length="138" mass="16014">MSTFTLTEDYVKDWLKKLYTQDFSLIDPKLQWTIGSEKKDPVRLTGVYTLNSWFEEVLKPMLSRLQPVENPGVDPKCIDIIGNNKAILEVESQATQRNGNPYNNRYVWILVFTDEGKVVKIREYLDTALVQEVMQTNP</sequence>
<reference evidence="1 2" key="1">
    <citation type="journal article" date="2024" name="J Genomics">
        <title>Draft genome sequencing and assembly of Favolaschia claudopus CIRM-BRFM 2984 isolated from oak limbs.</title>
        <authorList>
            <person name="Navarro D."/>
            <person name="Drula E."/>
            <person name="Chaduli D."/>
            <person name="Cazenave R."/>
            <person name="Ahrendt S."/>
            <person name="Wang J."/>
            <person name="Lipzen A."/>
            <person name="Daum C."/>
            <person name="Barry K."/>
            <person name="Grigoriev I.V."/>
            <person name="Favel A."/>
            <person name="Rosso M.N."/>
            <person name="Martin F."/>
        </authorList>
    </citation>
    <scope>NUCLEOTIDE SEQUENCE [LARGE SCALE GENOMIC DNA]</scope>
    <source>
        <strain evidence="1 2">CIRM-BRFM 2984</strain>
    </source>
</reference>
<comment type="caution">
    <text evidence="1">The sequence shown here is derived from an EMBL/GenBank/DDBJ whole genome shotgun (WGS) entry which is preliminary data.</text>
</comment>
<proteinExistence type="predicted"/>
<evidence type="ECO:0000313" key="1">
    <source>
        <dbReference type="EMBL" id="KAK6974582.1"/>
    </source>
</evidence>
<dbReference type="GO" id="GO:0016853">
    <property type="term" value="F:isomerase activity"/>
    <property type="evidence" value="ECO:0007669"/>
    <property type="project" value="UniProtKB-KW"/>
</dbReference>
<name>A0AAV9Z8S1_9AGAR</name>
<protein>
    <submittedName>
        <fullName evidence="1">Ketosteroid isomerase</fullName>
    </submittedName>
</protein>
<evidence type="ECO:0000313" key="2">
    <source>
        <dbReference type="Proteomes" id="UP001362999"/>
    </source>
</evidence>
<organism evidence="1 2">
    <name type="scientific">Favolaschia claudopus</name>
    <dbReference type="NCBI Taxonomy" id="2862362"/>
    <lineage>
        <taxon>Eukaryota</taxon>
        <taxon>Fungi</taxon>
        <taxon>Dikarya</taxon>
        <taxon>Basidiomycota</taxon>
        <taxon>Agaricomycotina</taxon>
        <taxon>Agaricomycetes</taxon>
        <taxon>Agaricomycetidae</taxon>
        <taxon>Agaricales</taxon>
        <taxon>Marasmiineae</taxon>
        <taxon>Mycenaceae</taxon>
        <taxon>Favolaschia</taxon>
    </lineage>
</organism>
<accession>A0AAV9Z8S1</accession>
<dbReference type="EMBL" id="JAWWNJ010000183">
    <property type="protein sequence ID" value="KAK6974582.1"/>
    <property type="molecule type" value="Genomic_DNA"/>
</dbReference>
<dbReference type="SUPFAM" id="SSF54427">
    <property type="entry name" value="NTF2-like"/>
    <property type="match status" value="1"/>
</dbReference>
<dbReference type="Proteomes" id="UP001362999">
    <property type="component" value="Unassembled WGS sequence"/>
</dbReference>
<dbReference type="InterPro" id="IPR032710">
    <property type="entry name" value="NTF2-like_dom_sf"/>
</dbReference>
<keyword evidence="2" id="KW-1185">Reference proteome</keyword>
<keyword evidence="1" id="KW-0413">Isomerase</keyword>